<keyword evidence="5 7" id="KW-0676">Redox-active center</keyword>
<evidence type="ECO:0000256" key="3">
    <source>
        <dbReference type="ARBA" id="ARBA00022982"/>
    </source>
</evidence>
<dbReference type="PANTHER" id="PTHR45663">
    <property type="entry name" value="GEO12009P1"/>
    <property type="match status" value="1"/>
</dbReference>
<dbReference type="PIRSF" id="PIRSF000077">
    <property type="entry name" value="Thioredoxin"/>
    <property type="match status" value="1"/>
</dbReference>
<evidence type="ECO:0000259" key="8">
    <source>
        <dbReference type="PROSITE" id="PS51352"/>
    </source>
</evidence>
<dbReference type="Proteomes" id="UP001145145">
    <property type="component" value="Unassembled WGS sequence"/>
</dbReference>
<name>A0A9W6FBT7_9FIRM</name>
<reference evidence="10" key="4">
    <citation type="submission" date="2022-11" db="EMBL/GenBank/DDBJ databases">
        <title>Draft genome sequence of Sellimonas catena strain 18CBH55.</title>
        <authorList>
            <person name="Hisatomi A."/>
            <person name="Ohkuma M."/>
            <person name="Sakamoto M."/>
        </authorList>
    </citation>
    <scope>NUCLEOTIDE SEQUENCE</scope>
    <source>
        <strain evidence="10">18CBH55</strain>
    </source>
</reference>
<reference evidence="9 11" key="5">
    <citation type="journal article" date="2023" name="Int. J. Syst. Evol. Microbiol.">
        <title>Sellimonas catena sp. nov., isolated from human faeces.</title>
        <authorList>
            <person name="Hisatomi A."/>
            <person name="Ohkuma M."/>
            <person name="Sakamoto M."/>
        </authorList>
    </citation>
    <scope>NUCLEOTIDE SEQUENCE [LARGE SCALE GENOMIC DNA]</scope>
    <source>
        <strain evidence="9 11">12EGH17</strain>
        <strain evidence="10">18CBH55</strain>
    </source>
</reference>
<evidence type="ECO:0000256" key="7">
    <source>
        <dbReference type="PIRSR" id="PIRSR000077-4"/>
    </source>
</evidence>
<keyword evidence="3" id="KW-0249">Electron transport</keyword>
<dbReference type="GO" id="GO:0045454">
    <property type="term" value="P:cell redox homeostasis"/>
    <property type="evidence" value="ECO:0007669"/>
    <property type="project" value="TreeGrafter"/>
</dbReference>
<reference evidence="10" key="3">
    <citation type="submission" date="2022-11" db="EMBL/GenBank/DDBJ databases">
        <title>Draft genome sequence of Sellimonas catena strain 18CBH55.</title>
        <authorList>
            <person name="Atsushi H."/>
            <person name="Moriya O."/>
            <person name="Mitsuo S."/>
        </authorList>
    </citation>
    <scope>NUCLEOTIDE SEQUENCE</scope>
    <source>
        <strain evidence="10">18CBH55</strain>
    </source>
</reference>
<dbReference type="SUPFAM" id="SSF52833">
    <property type="entry name" value="Thioredoxin-like"/>
    <property type="match status" value="1"/>
</dbReference>
<dbReference type="PANTHER" id="PTHR45663:SF11">
    <property type="entry name" value="GEO12009P1"/>
    <property type="match status" value="1"/>
</dbReference>
<proteinExistence type="inferred from homology"/>
<reference evidence="9" key="2">
    <citation type="submission" date="2022-11" db="EMBL/GenBank/DDBJ databases">
        <title>Draft genome sequence of Sellimonas catena strain 12EGH17.</title>
        <authorList>
            <person name="Hisatomi A."/>
            <person name="Ohkuma M."/>
            <person name="Sakamoto M."/>
        </authorList>
    </citation>
    <scope>NUCLEOTIDE SEQUENCE</scope>
    <source>
        <strain evidence="9">12EGH17</strain>
    </source>
</reference>
<evidence type="ECO:0000313" key="11">
    <source>
        <dbReference type="Proteomes" id="UP001145145"/>
    </source>
</evidence>
<keyword evidence="4 7" id="KW-1015">Disulfide bond</keyword>
<dbReference type="Proteomes" id="UP001145094">
    <property type="component" value="Unassembled WGS sequence"/>
</dbReference>
<evidence type="ECO:0000256" key="1">
    <source>
        <dbReference type="ARBA" id="ARBA00008987"/>
    </source>
</evidence>
<evidence type="ECO:0000256" key="6">
    <source>
        <dbReference type="PIRNR" id="PIRNR000077"/>
    </source>
</evidence>
<organism evidence="9 11">
    <name type="scientific">Sellimonas catena</name>
    <dbReference type="NCBI Taxonomy" id="2994035"/>
    <lineage>
        <taxon>Bacteria</taxon>
        <taxon>Bacillati</taxon>
        <taxon>Bacillota</taxon>
        <taxon>Clostridia</taxon>
        <taxon>Lachnospirales</taxon>
        <taxon>Lachnospiraceae</taxon>
        <taxon>Sellimonas</taxon>
    </lineage>
</organism>
<feature type="disulfide bond" description="Redox-active" evidence="7">
    <location>
        <begin position="29"/>
        <end position="32"/>
    </location>
</feature>
<dbReference type="EMBL" id="BSBO01000005">
    <property type="protein sequence ID" value="GLG03534.1"/>
    <property type="molecule type" value="Genomic_DNA"/>
</dbReference>
<comment type="similarity">
    <text evidence="1 6">Belongs to the thioredoxin family.</text>
</comment>
<evidence type="ECO:0000313" key="9">
    <source>
        <dbReference type="EMBL" id="GLG03534.1"/>
    </source>
</evidence>
<dbReference type="Gene3D" id="3.40.30.10">
    <property type="entry name" value="Glutaredoxin"/>
    <property type="match status" value="1"/>
</dbReference>
<dbReference type="GO" id="GO:0005829">
    <property type="term" value="C:cytosol"/>
    <property type="evidence" value="ECO:0007669"/>
    <property type="project" value="TreeGrafter"/>
</dbReference>
<keyword evidence="11" id="KW-1185">Reference proteome</keyword>
<gene>
    <name evidence="9" type="ORF">Selli1_07080</name>
    <name evidence="10" type="ORF">Selli2_23850</name>
</gene>
<dbReference type="InterPro" id="IPR005746">
    <property type="entry name" value="Thioredoxin"/>
</dbReference>
<dbReference type="InterPro" id="IPR013766">
    <property type="entry name" value="Thioredoxin_domain"/>
</dbReference>
<dbReference type="EMBL" id="BSCH01000015">
    <property type="protein sequence ID" value="GLG90958.1"/>
    <property type="molecule type" value="Genomic_DNA"/>
</dbReference>
<evidence type="ECO:0000256" key="4">
    <source>
        <dbReference type="ARBA" id="ARBA00023157"/>
    </source>
</evidence>
<reference evidence="9" key="1">
    <citation type="submission" date="2022-11" db="EMBL/GenBank/DDBJ databases">
        <title>Draft genome sequence of Sellimonas catena strain 12EGH17.</title>
        <authorList>
            <person name="Atsushi H."/>
            <person name="Moriya O."/>
            <person name="Mitsuo S."/>
        </authorList>
    </citation>
    <scope>NUCLEOTIDE SEQUENCE</scope>
    <source>
        <strain evidence="9">12EGH17</strain>
    </source>
</reference>
<dbReference type="PROSITE" id="PS51352">
    <property type="entry name" value="THIOREDOXIN_2"/>
    <property type="match status" value="1"/>
</dbReference>
<dbReference type="AlphaFoldDB" id="A0A9W6FBT7"/>
<dbReference type="CDD" id="cd02947">
    <property type="entry name" value="TRX_family"/>
    <property type="match status" value="1"/>
</dbReference>
<dbReference type="Pfam" id="PF00085">
    <property type="entry name" value="Thioredoxin"/>
    <property type="match status" value="1"/>
</dbReference>
<feature type="domain" description="Thioredoxin" evidence="8">
    <location>
        <begin position="1"/>
        <end position="105"/>
    </location>
</feature>
<evidence type="ECO:0000256" key="5">
    <source>
        <dbReference type="ARBA" id="ARBA00023284"/>
    </source>
</evidence>
<dbReference type="InterPro" id="IPR036249">
    <property type="entry name" value="Thioredoxin-like_sf"/>
</dbReference>
<protein>
    <recommendedName>
        <fullName evidence="6">Thioredoxin</fullName>
    </recommendedName>
</protein>
<evidence type="ECO:0000256" key="2">
    <source>
        <dbReference type="ARBA" id="ARBA00022448"/>
    </source>
</evidence>
<dbReference type="RefSeq" id="WP_087166605.1">
    <property type="nucleotide sequence ID" value="NZ_BSBO01000005.1"/>
</dbReference>
<evidence type="ECO:0000313" key="10">
    <source>
        <dbReference type="EMBL" id="GLG90958.1"/>
    </source>
</evidence>
<comment type="caution">
    <text evidence="9">The sequence shown here is derived from an EMBL/GenBank/DDBJ whole genome shotgun (WGS) entry which is preliminary data.</text>
</comment>
<dbReference type="GO" id="GO:0015035">
    <property type="term" value="F:protein-disulfide reductase activity"/>
    <property type="evidence" value="ECO:0007669"/>
    <property type="project" value="InterPro"/>
</dbReference>
<accession>A0A9W6FBT7</accession>
<keyword evidence="2" id="KW-0813">Transport</keyword>
<sequence length="114" mass="13183">MQELTEQNFRKEVLEEKKPVLVEFYAVWCGKCSMMEDIFGMVAEEFDGKIKAGRVETESNPLLAARYRIRAIPAFLLFSDGEEVLRMTGMMEPEEMAGRLNAAENMLNSRKRKR</sequence>